<sequence length="253" mass="28496">MNAPAVAHPCPVCGAATVIHDVVDFNKSCEEARRYFLPLSGRAVYYHRCPACAFTLAPELCGWSDQEFQQHIYNQRYIDIDPDYVSKRPLANADFLQRLFGDGKAAIRHLDYGGGSGLLSQTLRLHGWDSSSYDPFPRNGQRLDELGRFNLISAFEVFEHVPDPAELMQNITALMADECVVIFSTLLSDGHIEPNRRLTWWYAAPRNGHISLFSKQSLIVLAERHGLQFGSFNNVTHCLFNRLPPWATKLTGA</sequence>
<keyword evidence="2" id="KW-1185">Reference proteome</keyword>
<dbReference type="Pfam" id="PF13489">
    <property type="entry name" value="Methyltransf_23"/>
    <property type="match status" value="1"/>
</dbReference>
<proteinExistence type="predicted"/>
<dbReference type="OrthoDB" id="9791944at2"/>
<dbReference type="RefSeq" id="WP_135202919.1">
    <property type="nucleotide sequence ID" value="NZ_SPVG01000181.1"/>
</dbReference>
<evidence type="ECO:0000313" key="1">
    <source>
        <dbReference type="EMBL" id="TFW18559.1"/>
    </source>
</evidence>
<dbReference type="GO" id="GO:0032259">
    <property type="term" value="P:methylation"/>
    <property type="evidence" value="ECO:0007669"/>
    <property type="project" value="UniProtKB-KW"/>
</dbReference>
<organism evidence="1 2">
    <name type="scientific">Duganella callida</name>
    <dbReference type="NCBI Taxonomy" id="2561932"/>
    <lineage>
        <taxon>Bacteria</taxon>
        <taxon>Pseudomonadati</taxon>
        <taxon>Pseudomonadota</taxon>
        <taxon>Betaproteobacteria</taxon>
        <taxon>Burkholderiales</taxon>
        <taxon>Oxalobacteraceae</taxon>
        <taxon>Telluria group</taxon>
        <taxon>Duganella</taxon>
    </lineage>
</organism>
<keyword evidence="1" id="KW-0489">Methyltransferase</keyword>
<keyword evidence="1" id="KW-0808">Transferase</keyword>
<dbReference type="InterPro" id="IPR029063">
    <property type="entry name" value="SAM-dependent_MTases_sf"/>
</dbReference>
<protein>
    <submittedName>
        <fullName evidence="1">Class I SAM-dependent methyltransferase</fullName>
    </submittedName>
</protein>
<dbReference type="GO" id="GO:0008168">
    <property type="term" value="F:methyltransferase activity"/>
    <property type="evidence" value="ECO:0007669"/>
    <property type="project" value="UniProtKB-KW"/>
</dbReference>
<evidence type="ECO:0000313" key="2">
    <source>
        <dbReference type="Proteomes" id="UP000297729"/>
    </source>
</evidence>
<dbReference type="AlphaFoldDB" id="A0A4Y9SF51"/>
<comment type="caution">
    <text evidence="1">The sequence shown here is derived from an EMBL/GenBank/DDBJ whole genome shotgun (WGS) entry which is preliminary data.</text>
</comment>
<accession>A0A4Y9SF51</accession>
<dbReference type="Gene3D" id="3.40.50.150">
    <property type="entry name" value="Vaccinia Virus protein VP39"/>
    <property type="match status" value="1"/>
</dbReference>
<gene>
    <name evidence="1" type="ORF">E4L98_17945</name>
</gene>
<reference evidence="1 2" key="1">
    <citation type="submission" date="2019-03" db="EMBL/GenBank/DDBJ databases">
        <title>Draft Genome Sequence of Duganella callidus sp. nov., a Novel Duganella Species Isolated from Cultivated Soil.</title>
        <authorList>
            <person name="Raths R."/>
            <person name="Peta V."/>
            <person name="Bucking H."/>
        </authorList>
    </citation>
    <scope>NUCLEOTIDE SEQUENCE [LARGE SCALE GENOMIC DNA]</scope>
    <source>
        <strain evidence="1 2">DN04</strain>
    </source>
</reference>
<dbReference type="EMBL" id="SPVG01000181">
    <property type="protein sequence ID" value="TFW18559.1"/>
    <property type="molecule type" value="Genomic_DNA"/>
</dbReference>
<name>A0A4Y9SF51_9BURK</name>
<dbReference type="SUPFAM" id="SSF53335">
    <property type="entry name" value="S-adenosyl-L-methionine-dependent methyltransferases"/>
    <property type="match status" value="1"/>
</dbReference>
<dbReference type="Proteomes" id="UP000297729">
    <property type="component" value="Unassembled WGS sequence"/>
</dbReference>